<feature type="compositionally biased region" description="Pro residues" evidence="1">
    <location>
        <begin position="1"/>
        <end position="14"/>
    </location>
</feature>
<keyword evidence="3" id="KW-1185">Reference proteome</keyword>
<dbReference type="Proteomes" id="UP001178507">
    <property type="component" value="Unassembled WGS sequence"/>
</dbReference>
<feature type="region of interest" description="Disordered" evidence="1">
    <location>
        <begin position="116"/>
        <end position="135"/>
    </location>
</feature>
<reference evidence="2" key="1">
    <citation type="submission" date="2023-08" db="EMBL/GenBank/DDBJ databases">
        <authorList>
            <person name="Chen Y."/>
            <person name="Shah S."/>
            <person name="Dougan E. K."/>
            <person name="Thang M."/>
            <person name="Chan C."/>
        </authorList>
    </citation>
    <scope>NUCLEOTIDE SEQUENCE</scope>
</reference>
<name>A0AA36HTG3_9DINO</name>
<accession>A0AA36HTG3</accession>
<protein>
    <submittedName>
        <fullName evidence="2">Uncharacterized protein</fullName>
    </submittedName>
</protein>
<dbReference type="EMBL" id="CAUJNA010000255">
    <property type="protein sequence ID" value="CAJ1374485.1"/>
    <property type="molecule type" value="Genomic_DNA"/>
</dbReference>
<evidence type="ECO:0000313" key="3">
    <source>
        <dbReference type="Proteomes" id="UP001178507"/>
    </source>
</evidence>
<feature type="region of interest" description="Disordered" evidence="1">
    <location>
        <begin position="1"/>
        <end position="78"/>
    </location>
</feature>
<organism evidence="2 3">
    <name type="scientific">Effrenium voratum</name>
    <dbReference type="NCBI Taxonomy" id="2562239"/>
    <lineage>
        <taxon>Eukaryota</taxon>
        <taxon>Sar</taxon>
        <taxon>Alveolata</taxon>
        <taxon>Dinophyceae</taxon>
        <taxon>Suessiales</taxon>
        <taxon>Symbiodiniaceae</taxon>
        <taxon>Effrenium</taxon>
    </lineage>
</organism>
<evidence type="ECO:0000256" key="1">
    <source>
        <dbReference type="SAM" id="MobiDB-lite"/>
    </source>
</evidence>
<gene>
    <name evidence="2" type="ORF">EVOR1521_LOCUS4028</name>
</gene>
<dbReference type="AlphaFoldDB" id="A0AA36HTG3"/>
<sequence>MAALPPLPRVPSAPPRRQKVEAQPPRSRSYDVKPTASGTNRAPAPGARPSRTPREATPKLHPHPAFRASQGEERARALAPAPEAGPILQLEILGVTAQDAMSLYNIQLSGCHQPGLAWGEPEKTSSRSSRGDAMF</sequence>
<comment type="caution">
    <text evidence="2">The sequence shown here is derived from an EMBL/GenBank/DDBJ whole genome shotgun (WGS) entry which is preliminary data.</text>
</comment>
<evidence type="ECO:0000313" key="2">
    <source>
        <dbReference type="EMBL" id="CAJ1374485.1"/>
    </source>
</evidence>
<proteinExistence type="predicted"/>